<dbReference type="EMBL" id="LAZR01003721">
    <property type="protein sequence ID" value="KKN15355.1"/>
    <property type="molecule type" value="Genomic_DNA"/>
</dbReference>
<dbReference type="AlphaFoldDB" id="A0A0F9N6Y8"/>
<comment type="caution">
    <text evidence="1">The sequence shown here is derived from an EMBL/GenBank/DDBJ whole genome shotgun (WGS) entry which is preliminary data.</text>
</comment>
<protein>
    <submittedName>
        <fullName evidence="1">Uncharacterized protein</fullName>
    </submittedName>
</protein>
<gene>
    <name evidence="1" type="ORF">LCGC14_0986940</name>
</gene>
<feature type="non-terminal residue" evidence="1">
    <location>
        <position position="237"/>
    </location>
</feature>
<dbReference type="Gene3D" id="3.40.50.850">
    <property type="entry name" value="Isochorismatase-like"/>
    <property type="match status" value="1"/>
</dbReference>
<proteinExistence type="predicted"/>
<organism evidence="1">
    <name type="scientific">marine sediment metagenome</name>
    <dbReference type="NCBI Taxonomy" id="412755"/>
    <lineage>
        <taxon>unclassified sequences</taxon>
        <taxon>metagenomes</taxon>
        <taxon>ecological metagenomes</taxon>
    </lineage>
</organism>
<dbReference type="InterPro" id="IPR036380">
    <property type="entry name" value="Isochorismatase-like_sf"/>
</dbReference>
<sequence length="237" mass="27762">MGKQKILALDFDGCIVDSVMEALFVTYVSYRKYINNKTRIFDNKKPQIGKFLSLISDYQPQVKKFRQYRHHIKDASDYAVILYIVEDNLEVSSDNEFFKIKKLIPDKDMERFYHFVKREGQNISNIHVTLDSHHLLDISHPLFWKNSNGKNPNFFEIISVNDVKSGKWNPYHPSLIKRMINYVEELEKGGRYPLCIWPPHCLIGTEGSNVYPVLNEILQKWSKTKTNIINFVSKGSN</sequence>
<evidence type="ECO:0000313" key="1">
    <source>
        <dbReference type="EMBL" id="KKN15355.1"/>
    </source>
</evidence>
<name>A0A0F9N6Y8_9ZZZZ</name>
<reference evidence="1" key="1">
    <citation type="journal article" date="2015" name="Nature">
        <title>Complex archaea that bridge the gap between prokaryotes and eukaryotes.</title>
        <authorList>
            <person name="Spang A."/>
            <person name="Saw J.H."/>
            <person name="Jorgensen S.L."/>
            <person name="Zaremba-Niedzwiedzka K."/>
            <person name="Martijn J."/>
            <person name="Lind A.E."/>
            <person name="van Eijk R."/>
            <person name="Schleper C."/>
            <person name="Guy L."/>
            <person name="Ettema T.J."/>
        </authorList>
    </citation>
    <scope>NUCLEOTIDE SEQUENCE</scope>
</reference>
<accession>A0A0F9N6Y8</accession>